<dbReference type="EC" id="7.6.2.11" evidence="8"/>
<keyword evidence="6 8" id="KW-1278">Translocase</keyword>
<feature type="domain" description="ABC transporter" evidence="9">
    <location>
        <begin position="7"/>
        <end position="238"/>
    </location>
</feature>
<comment type="similarity">
    <text evidence="8">Belongs to the ABC transporter superfamily. Spermidine/putrescine importer (TC 3.A.1.11.1) family.</text>
</comment>
<dbReference type="AlphaFoldDB" id="A0A512NR11"/>
<dbReference type="InterPro" id="IPR017871">
    <property type="entry name" value="ABC_transporter-like_CS"/>
</dbReference>
<evidence type="ECO:0000313" key="11">
    <source>
        <dbReference type="Proteomes" id="UP000321058"/>
    </source>
</evidence>
<dbReference type="PROSITE" id="PS50893">
    <property type="entry name" value="ABC_TRANSPORTER_2"/>
    <property type="match status" value="1"/>
</dbReference>
<dbReference type="Proteomes" id="UP000321058">
    <property type="component" value="Unassembled WGS sequence"/>
</dbReference>
<dbReference type="FunFam" id="3.40.50.300:FF:000042">
    <property type="entry name" value="Maltose/maltodextrin ABC transporter, ATP-binding protein"/>
    <property type="match status" value="1"/>
</dbReference>
<comment type="subcellular location">
    <subcellularLocation>
        <location evidence="1">Cell inner membrane</location>
        <topology evidence="1">Peripheral membrane protein</topology>
    </subcellularLocation>
</comment>
<evidence type="ECO:0000256" key="5">
    <source>
        <dbReference type="ARBA" id="ARBA00022840"/>
    </source>
</evidence>
<comment type="catalytic activity">
    <reaction evidence="8">
        <text>ATP + H2O + polyamine-[polyamine-binding protein]Side 1 = ADP + phosphate + polyamineSide 2 + [polyamine-binding protein]Side 1.</text>
        <dbReference type="EC" id="7.6.2.11"/>
    </reaction>
</comment>
<organism evidence="10 11">
    <name type="scientific">Reyranella soli</name>
    <dbReference type="NCBI Taxonomy" id="1230389"/>
    <lineage>
        <taxon>Bacteria</taxon>
        <taxon>Pseudomonadati</taxon>
        <taxon>Pseudomonadota</taxon>
        <taxon>Alphaproteobacteria</taxon>
        <taxon>Hyphomicrobiales</taxon>
        <taxon>Reyranellaceae</taxon>
        <taxon>Reyranella</taxon>
    </lineage>
</organism>
<dbReference type="PROSITE" id="PS00211">
    <property type="entry name" value="ABC_TRANSPORTER_1"/>
    <property type="match status" value="1"/>
</dbReference>
<dbReference type="SUPFAM" id="SSF52540">
    <property type="entry name" value="P-loop containing nucleoside triphosphate hydrolases"/>
    <property type="match status" value="1"/>
</dbReference>
<keyword evidence="4 8" id="KW-0547">Nucleotide-binding</keyword>
<keyword evidence="2 8" id="KW-0813">Transport</keyword>
<dbReference type="GO" id="GO:0005524">
    <property type="term" value="F:ATP binding"/>
    <property type="evidence" value="ECO:0007669"/>
    <property type="project" value="UniProtKB-KW"/>
</dbReference>
<dbReference type="InterPro" id="IPR008995">
    <property type="entry name" value="Mo/tungstate-bd_C_term_dom"/>
</dbReference>
<evidence type="ECO:0000256" key="8">
    <source>
        <dbReference type="RuleBase" id="RU364083"/>
    </source>
</evidence>
<dbReference type="InterPro" id="IPR003439">
    <property type="entry name" value="ABC_transporter-like_ATP-bd"/>
</dbReference>
<dbReference type="NCBIfam" id="TIGR01187">
    <property type="entry name" value="potA"/>
    <property type="match status" value="1"/>
</dbReference>
<dbReference type="Gene3D" id="3.40.50.300">
    <property type="entry name" value="P-loop containing nucleotide triphosphate hydrolases"/>
    <property type="match status" value="1"/>
</dbReference>
<evidence type="ECO:0000256" key="7">
    <source>
        <dbReference type="ARBA" id="ARBA00023136"/>
    </source>
</evidence>
<dbReference type="InterPro" id="IPR005893">
    <property type="entry name" value="PotA-like"/>
</dbReference>
<dbReference type="Pfam" id="PF08402">
    <property type="entry name" value="TOBE_2"/>
    <property type="match status" value="1"/>
</dbReference>
<protein>
    <recommendedName>
        <fullName evidence="8">Spermidine/putrescine import ATP-binding protein PotA</fullName>
        <ecNumber evidence="8">7.6.2.11</ecNumber>
    </recommendedName>
</protein>
<dbReference type="EMBL" id="BKAJ01000219">
    <property type="protein sequence ID" value="GEP61390.1"/>
    <property type="molecule type" value="Genomic_DNA"/>
</dbReference>
<keyword evidence="7 8" id="KW-0472">Membrane</keyword>
<dbReference type="InterPro" id="IPR013611">
    <property type="entry name" value="Transp-assoc_OB_typ2"/>
</dbReference>
<dbReference type="GO" id="GO:0016887">
    <property type="term" value="F:ATP hydrolysis activity"/>
    <property type="evidence" value="ECO:0007669"/>
    <property type="project" value="InterPro"/>
</dbReference>
<dbReference type="SMART" id="SM00382">
    <property type="entry name" value="AAA"/>
    <property type="match status" value="1"/>
</dbReference>
<dbReference type="PANTHER" id="PTHR42781:SF6">
    <property type="entry name" value="SPERMIDINE_PUTRESCINE IMPORT ATP-BINDING PROTEIN POTA"/>
    <property type="match status" value="1"/>
</dbReference>
<dbReference type="OrthoDB" id="9802264at2"/>
<evidence type="ECO:0000256" key="4">
    <source>
        <dbReference type="ARBA" id="ARBA00022741"/>
    </source>
</evidence>
<evidence type="ECO:0000256" key="2">
    <source>
        <dbReference type="ARBA" id="ARBA00022448"/>
    </source>
</evidence>
<dbReference type="InterPro" id="IPR027417">
    <property type="entry name" value="P-loop_NTPase"/>
</dbReference>
<dbReference type="InterPro" id="IPR050093">
    <property type="entry name" value="ABC_SmlMolc_Importer"/>
</dbReference>
<dbReference type="GO" id="GO:0015417">
    <property type="term" value="F:ABC-type polyamine transporter activity"/>
    <property type="evidence" value="ECO:0007669"/>
    <property type="project" value="UniProtKB-EC"/>
</dbReference>
<comment type="function">
    <text evidence="8">Part of the ABC transporter complex PotABCD involved in spermidine/putrescine import. Responsible for energy coupling to the transport system.</text>
</comment>
<proteinExistence type="inferred from homology"/>
<keyword evidence="5 8" id="KW-0067">ATP-binding</keyword>
<reference evidence="10 11" key="1">
    <citation type="submission" date="2019-07" db="EMBL/GenBank/DDBJ databases">
        <title>Whole genome shotgun sequence of Reyranella soli NBRC 108950.</title>
        <authorList>
            <person name="Hosoyama A."/>
            <person name="Uohara A."/>
            <person name="Ohji S."/>
            <person name="Ichikawa N."/>
        </authorList>
    </citation>
    <scope>NUCLEOTIDE SEQUENCE [LARGE SCALE GENOMIC DNA]</scope>
    <source>
        <strain evidence="10 11">NBRC 108950</strain>
    </source>
</reference>
<dbReference type="RefSeq" id="WP_147156691.1">
    <property type="nucleotide sequence ID" value="NZ_BKAJ01000219.1"/>
</dbReference>
<evidence type="ECO:0000259" key="9">
    <source>
        <dbReference type="PROSITE" id="PS50893"/>
    </source>
</evidence>
<gene>
    <name evidence="8" type="primary">potA</name>
    <name evidence="10" type="ORF">RSO01_85560</name>
</gene>
<comment type="caution">
    <text evidence="10">The sequence shown here is derived from an EMBL/GenBank/DDBJ whole genome shotgun (WGS) entry which is preliminary data.</text>
</comment>
<keyword evidence="3 8" id="KW-1003">Cell membrane</keyword>
<dbReference type="Pfam" id="PF00005">
    <property type="entry name" value="ABC_tran"/>
    <property type="match status" value="1"/>
</dbReference>
<dbReference type="PANTHER" id="PTHR42781">
    <property type="entry name" value="SPERMIDINE/PUTRESCINE IMPORT ATP-BINDING PROTEIN POTA"/>
    <property type="match status" value="1"/>
</dbReference>
<accession>A0A512NR11</accession>
<keyword evidence="11" id="KW-1185">Reference proteome</keyword>
<evidence type="ECO:0000313" key="10">
    <source>
        <dbReference type="EMBL" id="GEP61390.1"/>
    </source>
</evidence>
<evidence type="ECO:0000256" key="3">
    <source>
        <dbReference type="ARBA" id="ARBA00022475"/>
    </source>
</evidence>
<dbReference type="GO" id="GO:0043190">
    <property type="term" value="C:ATP-binding cassette (ABC) transporter complex"/>
    <property type="evidence" value="ECO:0007669"/>
    <property type="project" value="InterPro"/>
</dbReference>
<evidence type="ECO:0000256" key="6">
    <source>
        <dbReference type="ARBA" id="ARBA00022967"/>
    </source>
</evidence>
<evidence type="ECO:0000256" key="1">
    <source>
        <dbReference type="ARBA" id="ARBA00004417"/>
    </source>
</evidence>
<dbReference type="InterPro" id="IPR003593">
    <property type="entry name" value="AAA+_ATPase"/>
</dbReference>
<dbReference type="SUPFAM" id="SSF50331">
    <property type="entry name" value="MOP-like"/>
    <property type="match status" value="1"/>
</dbReference>
<dbReference type="Gene3D" id="2.40.50.100">
    <property type="match status" value="1"/>
</dbReference>
<sequence length="361" mass="39069">MSAKPLVRFTDVSKSYDGKTDAVRTLNLDVQTGEFLTLLGPSGSGKTTTLTMLAGFEQPTSGRIFVSDEDVTTVPVDKRGIGMVFQNYALFPNMTVGENIGFPLRVRGLARAAIGEKVARALAMVRLEGLADRRPQQLSGGQQQRVAVARALVFEPRLVLLDEPLGALDRQLREQMQYELKQLHRRLDVTMVYVTHDQVEAMTMSDRVAVFSTGLLRQVAEPRRLYEEPESLFVAQFLGESNALAATIAQRDGAQCKAVLPTGETIVAAAVGTCAAGGEADLVLRPEKVALGAAALGCTNRFPARVVEATFLGDQLRVRLMTLGREDFVIKLPNAAGQGAIEPGSAVEIGWRAEDCRALAR</sequence>
<name>A0A512NR11_9HYPH</name>
<comment type="subunit">
    <text evidence="8">The complex is composed of two ATP-binding proteins (PotA), two transmembrane proteins (PotB and PotC) and a solute-binding protein (PotD).</text>
</comment>